<dbReference type="AlphaFoldDB" id="A0A6A5EN65"/>
<accession>A0A6A5EN65</accession>
<protein>
    <submittedName>
        <fullName evidence="1">Uncharacterized protein</fullName>
    </submittedName>
</protein>
<comment type="caution">
    <text evidence="1">The sequence shown here is derived from an EMBL/GenBank/DDBJ whole genome shotgun (WGS) entry which is preliminary data.</text>
</comment>
<dbReference type="Proteomes" id="UP000465112">
    <property type="component" value="Chromosome 19"/>
</dbReference>
<proteinExistence type="predicted"/>
<dbReference type="EMBL" id="VHII01000019">
    <property type="protein sequence ID" value="KAF1375452.1"/>
    <property type="molecule type" value="Genomic_DNA"/>
</dbReference>
<reference evidence="1 2" key="1">
    <citation type="submission" date="2019-06" db="EMBL/GenBank/DDBJ databases">
        <title>A chromosome-scale genome assembly of the European perch, Perca fluviatilis.</title>
        <authorList>
            <person name="Roques C."/>
            <person name="Zahm M."/>
            <person name="Cabau C."/>
            <person name="Klopp C."/>
            <person name="Bouchez O."/>
            <person name="Donnadieu C."/>
            <person name="Kuhl H."/>
            <person name="Gislard M."/>
            <person name="Guendouz S."/>
            <person name="Journot L."/>
            <person name="Haffray P."/>
            <person name="Bestin A."/>
            <person name="Morvezen R."/>
            <person name="Feron R."/>
            <person name="Wen M."/>
            <person name="Jouanno E."/>
            <person name="Herpin A."/>
            <person name="Schartl M."/>
            <person name="Postlethwait J."/>
            <person name="Schaerlinger B."/>
            <person name="Chardard D."/>
            <person name="Lecocq T."/>
            <person name="Poncet C."/>
            <person name="Jaffrelo L."/>
            <person name="Lampietro C."/>
            <person name="Guiguen Y."/>
        </authorList>
    </citation>
    <scope>NUCLEOTIDE SEQUENCE [LARGE SCALE GENOMIC DNA]</scope>
    <source>
        <tissue evidence="1">Blood</tissue>
    </source>
</reference>
<sequence length="87" mass="9856">MLIISYARGGKRCDAAEENGVQQAASHQHGAKTSYHIYKEENNLQNSRSWSTLSEVKQLIQRETTETVPIISLDAHRRDLAETNIVF</sequence>
<name>A0A6A5EN65_PERFL</name>
<gene>
    <name evidence="1" type="ORF">PFLUV_G00220340</name>
</gene>
<evidence type="ECO:0000313" key="2">
    <source>
        <dbReference type="Proteomes" id="UP000465112"/>
    </source>
</evidence>
<organism evidence="1 2">
    <name type="scientific">Perca fluviatilis</name>
    <name type="common">European perch</name>
    <dbReference type="NCBI Taxonomy" id="8168"/>
    <lineage>
        <taxon>Eukaryota</taxon>
        <taxon>Metazoa</taxon>
        <taxon>Chordata</taxon>
        <taxon>Craniata</taxon>
        <taxon>Vertebrata</taxon>
        <taxon>Euteleostomi</taxon>
        <taxon>Actinopterygii</taxon>
        <taxon>Neopterygii</taxon>
        <taxon>Teleostei</taxon>
        <taxon>Neoteleostei</taxon>
        <taxon>Acanthomorphata</taxon>
        <taxon>Eupercaria</taxon>
        <taxon>Perciformes</taxon>
        <taxon>Percoidei</taxon>
        <taxon>Percidae</taxon>
        <taxon>Percinae</taxon>
        <taxon>Perca</taxon>
    </lineage>
</organism>
<evidence type="ECO:0000313" key="1">
    <source>
        <dbReference type="EMBL" id="KAF1375452.1"/>
    </source>
</evidence>
<keyword evidence="2" id="KW-1185">Reference proteome</keyword>